<gene>
    <name evidence="5" type="primary">adhC2_2</name>
    <name evidence="5" type="ORF">ERS739220_00448</name>
</gene>
<keyword evidence="3 5" id="KW-0560">Oxidoreductase</keyword>
<evidence type="ECO:0000313" key="5">
    <source>
        <dbReference type="EMBL" id="CUU72738.1"/>
    </source>
</evidence>
<dbReference type="Gene3D" id="3.90.180.10">
    <property type="entry name" value="Medium-chain alcohol dehydrogenases, catalytic domain"/>
    <property type="match status" value="1"/>
</dbReference>
<feature type="domain" description="Alcohol dehydrogenase-like N-terminal" evidence="4">
    <location>
        <begin position="2"/>
        <end position="61"/>
    </location>
</feature>
<dbReference type="InterPro" id="IPR002328">
    <property type="entry name" value="ADH_Zn_CS"/>
</dbReference>
<evidence type="ECO:0000256" key="1">
    <source>
        <dbReference type="ARBA" id="ARBA00022723"/>
    </source>
</evidence>
<dbReference type="InterPro" id="IPR047109">
    <property type="entry name" value="CAD-like"/>
</dbReference>
<dbReference type="Proteomes" id="UP000052257">
    <property type="component" value="Unassembled WGS sequence"/>
</dbReference>
<accession>A0A9W5ANB0</accession>
<evidence type="ECO:0000259" key="4">
    <source>
        <dbReference type="Pfam" id="PF08240"/>
    </source>
</evidence>
<evidence type="ECO:0000313" key="6">
    <source>
        <dbReference type="Proteomes" id="UP000052257"/>
    </source>
</evidence>
<keyword evidence="2" id="KW-0862">Zinc</keyword>
<dbReference type="PANTHER" id="PTHR42683">
    <property type="entry name" value="ALDEHYDE REDUCTASE"/>
    <property type="match status" value="1"/>
</dbReference>
<dbReference type="AlphaFoldDB" id="A0A9W5ANB0"/>
<organism evidence="5 6">
    <name type="scientific">Campylobacter hyointestinalis subsp. hyointestinalis</name>
    <dbReference type="NCBI Taxonomy" id="91352"/>
    <lineage>
        <taxon>Bacteria</taxon>
        <taxon>Pseudomonadati</taxon>
        <taxon>Campylobacterota</taxon>
        <taxon>Epsilonproteobacteria</taxon>
        <taxon>Campylobacterales</taxon>
        <taxon>Campylobacteraceae</taxon>
        <taxon>Campylobacter</taxon>
    </lineage>
</organism>
<dbReference type="InterPro" id="IPR013154">
    <property type="entry name" value="ADH-like_N"/>
</dbReference>
<proteinExistence type="predicted"/>
<dbReference type="EMBL" id="FAUW01000001">
    <property type="protein sequence ID" value="CUU72738.1"/>
    <property type="molecule type" value="Genomic_DNA"/>
</dbReference>
<dbReference type="GO" id="GO:0008106">
    <property type="term" value="F:alcohol dehydrogenase (NADP+) activity"/>
    <property type="evidence" value="ECO:0007669"/>
    <property type="project" value="UniProtKB-EC"/>
</dbReference>
<dbReference type="SUPFAM" id="SSF50129">
    <property type="entry name" value="GroES-like"/>
    <property type="match status" value="1"/>
</dbReference>
<dbReference type="GO" id="GO:0008270">
    <property type="term" value="F:zinc ion binding"/>
    <property type="evidence" value="ECO:0007669"/>
    <property type="project" value="InterPro"/>
</dbReference>
<dbReference type="PROSITE" id="PS00059">
    <property type="entry name" value="ADH_ZINC"/>
    <property type="match status" value="1"/>
</dbReference>
<dbReference type="InterPro" id="IPR011032">
    <property type="entry name" value="GroES-like_sf"/>
</dbReference>
<reference evidence="5 6" key="1">
    <citation type="submission" date="2015-11" db="EMBL/GenBank/DDBJ databases">
        <authorList>
            <consortium name="Pathogen Informatics"/>
        </authorList>
    </citation>
    <scope>NUCLEOTIDE SEQUENCE [LARGE SCALE GENOMIC DNA]</scope>
    <source>
        <strain evidence="5 6">006A-0191</strain>
    </source>
</reference>
<protein>
    <submittedName>
        <fullName evidence="5">Oxidoreductase, zinc-binding dehydrogenase family</fullName>
        <ecNumber evidence="5">1.1.1.2</ecNumber>
    </submittedName>
</protein>
<name>A0A9W5ANB0_CAMHY</name>
<dbReference type="Pfam" id="PF08240">
    <property type="entry name" value="ADH_N"/>
    <property type="match status" value="1"/>
</dbReference>
<keyword evidence="1" id="KW-0479">Metal-binding</keyword>
<comment type="caution">
    <text evidence="5">The sequence shown here is derived from an EMBL/GenBank/DDBJ whole genome shotgun (WGS) entry which is preliminary data.</text>
</comment>
<evidence type="ECO:0000256" key="3">
    <source>
        <dbReference type="ARBA" id="ARBA00023002"/>
    </source>
</evidence>
<evidence type="ECO:0000256" key="2">
    <source>
        <dbReference type="ARBA" id="ARBA00022833"/>
    </source>
</evidence>
<dbReference type="EC" id="1.1.1.2" evidence="5"/>
<sequence>MKGDWGKQVYPQVPGHEIVGIVREIGKNVTKFKVGDRAGVGCMVDTDLNSCKNGGEQYCKDTIFT</sequence>